<dbReference type="PROSITE" id="PS00868">
    <property type="entry name" value="CYS_MET_METAB_PP"/>
    <property type="match status" value="1"/>
</dbReference>
<comment type="cofactor">
    <cofactor evidence="1 5">
        <name>pyridoxal 5'-phosphate</name>
        <dbReference type="ChEBI" id="CHEBI:597326"/>
    </cofactor>
</comment>
<protein>
    <submittedName>
        <fullName evidence="6">Pyridoxal phosphate-dependent transferase</fullName>
    </submittedName>
</protein>
<dbReference type="GO" id="GO:0030170">
    <property type="term" value="F:pyridoxal phosphate binding"/>
    <property type="evidence" value="ECO:0007669"/>
    <property type="project" value="InterPro"/>
</dbReference>
<dbReference type="GO" id="GO:0016846">
    <property type="term" value="F:carbon-sulfur lyase activity"/>
    <property type="evidence" value="ECO:0007669"/>
    <property type="project" value="TreeGrafter"/>
</dbReference>
<comment type="similarity">
    <text evidence="2 5">Belongs to the trans-sulfuration enzymes family.</text>
</comment>
<evidence type="ECO:0000256" key="4">
    <source>
        <dbReference type="PIRSR" id="PIRSR001434-2"/>
    </source>
</evidence>
<dbReference type="SUPFAM" id="SSF53383">
    <property type="entry name" value="PLP-dependent transferases"/>
    <property type="match status" value="1"/>
</dbReference>
<evidence type="ECO:0000256" key="2">
    <source>
        <dbReference type="ARBA" id="ARBA00009077"/>
    </source>
</evidence>
<evidence type="ECO:0000313" key="6">
    <source>
        <dbReference type="EMBL" id="SYZ78958.1"/>
    </source>
</evidence>
<dbReference type="Proteomes" id="UP000262072">
    <property type="component" value="Unassembled WGS sequence"/>
</dbReference>
<name>A0A383TG34_9LACT</name>
<dbReference type="PANTHER" id="PTHR11808:SF90">
    <property type="entry name" value="CYSTATHIONINE GAMMA-SYNTHASE"/>
    <property type="match status" value="1"/>
</dbReference>
<dbReference type="EMBL" id="UNRR01000022">
    <property type="protein sequence ID" value="SYZ78958.1"/>
    <property type="molecule type" value="Genomic_DNA"/>
</dbReference>
<dbReference type="FunFam" id="3.40.640.10:FF:000009">
    <property type="entry name" value="Cystathionine gamma-synthase homolog"/>
    <property type="match status" value="1"/>
</dbReference>
<gene>
    <name evidence="6" type="ORF">TART1_1774</name>
</gene>
<accession>A0A383TG34</accession>
<dbReference type="GO" id="GO:0019346">
    <property type="term" value="P:transsulfuration"/>
    <property type="evidence" value="ECO:0007669"/>
    <property type="project" value="InterPro"/>
</dbReference>
<evidence type="ECO:0000256" key="1">
    <source>
        <dbReference type="ARBA" id="ARBA00001933"/>
    </source>
</evidence>
<keyword evidence="3 4" id="KW-0663">Pyridoxal phosphate</keyword>
<dbReference type="PANTHER" id="PTHR11808">
    <property type="entry name" value="TRANS-SULFURATION ENZYME FAMILY MEMBER"/>
    <property type="match status" value="1"/>
</dbReference>
<dbReference type="InterPro" id="IPR000277">
    <property type="entry name" value="Cys/Met-Metab_PyrdxlP-dep_enz"/>
</dbReference>
<dbReference type="InterPro" id="IPR015421">
    <property type="entry name" value="PyrdxlP-dep_Trfase_major"/>
</dbReference>
<keyword evidence="6" id="KW-0808">Transferase</keyword>
<dbReference type="GO" id="GO:0005737">
    <property type="term" value="C:cytoplasm"/>
    <property type="evidence" value="ECO:0007669"/>
    <property type="project" value="TreeGrafter"/>
</dbReference>
<dbReference type="FunFam" id="3.90.1150.10:FF:000070">
    <property type="entry name" value="Putative cystathionine gamma-synthase"/>
    <property type="match status" value="1"/>
</dbReference>
<dbReference type="Pfam" id="PF01053">
    <property type="entry name" value="Cys_Met_Meta_PP"/>
    <property type="match status" value="1"/>
</dbReference>
<dbReference type="AlphaFoldDB" id="A0A383TG34"/>
<evidence type="ECO:0000313" key="7">
    <source>
        <dbReference type="Proteomes" id="UP000262072"/>
    </source>
</evidence>
<dbReference type="PIRSF" id="PIRSF001434">
    <property type="entry name" value="CGS"/>
    <property type="match status" value="1"/>
</dbReference>
<organism evidence="6 7">
    <name type="scientific">Trichococcus shcherbakoviae</name>
    <dbReference type="NCBI Taxonomy" id="2094020"/>
    <lineage>
        <taxon>Bacteria</taxon>
        <taxon>Bacillati</taxon>
        <taxon>Bacillota</taxon>
        <taxon>Bacilli</taxon>
        <taxon>Lactobacillales</taxon>
        <taxon>Carnobacteriaceae</taxon>
        <taxon>Trichococcus</taxon>
    </lineage>
</organism>
<sequence>MCVISHKGESMMDKISIQSYLAQLGNRKDPKTGAVSAPIYLSTAYGHPGLGQSTGYDYTRTANPTRDILQEGLAVLENGVQGFATSSGMSAIQLAFSIFPVNSHFVASRDLYGGSFRYFQDMERKGFYSFTYVDDPIDIASAIQDNTAAVYIETPTNPLMKETDIAAVAEIAKKHGLLVIVDNTFYTPLLQRPLDLGADIVVHSATKYLGGHNDLLAGAVVTNDKALGEQLAFQLNTAGGTLDAFDCWLLVRGMKTLPLRMKQHQANAKAVVAYLESEDLIKSVYYPGKGGMLSFTLHDKAYIPAVLDALNIFTFAESLGGVESLITYPTTQTHADIPVEIRESYGLTDDLLRISTGIEDPDDLIADLRQAFAKAAVTAKV</sequence>
<evidence type="ECO:0000256" key="5">
    <source>
        <dbReference type="RuleBase" id="RU362118"/>
    </source>
</evidence>
<proteinExistence type="inferred from homology"/>
<dbReference type="Gene3D" id="3.40.640.10">
    <property type="entry name" value="Type I PLP-dependent aspartate aminotransferase-like (Major domain)"/>
    <property type="match status" value="1"/>
</dbReference>
<dbReference type="InterPro" id="IPR015424">
    <property type="entry name" value="PyrdxlP-dep_Trfase"/>
</dbReference>
<dbReference type="CDD" id="cd00614">
    <property type="entry name" value="CGS_like"/>
    <property type="match status" value="1"/>
</dbReference>
<dbReference type="Gene3D" id="3.90.1150.10">
    <property type="entry name" value="Aspartate Aminotransferase, domain 1"/>
    <property type="match status" value="2"/>
</dbReference>
<dbReference type="InterPro" id="IPR015422">
    <property type="entry name" value="PyrdxlP-dep_Trfase_small"/>
</dbReference>
<dbReference type="GO" id="GO:0016740">
    <property type="term" value="F:transferase activity"/>
    <property type="evidence" value="ECO:0007669"/>
    <property type="project" value="UniProtKB-KW"/>
</dbReference>
<feature type="modified residue" description="N6-(pyridoxal phosphate)lysine" evidence="4">
    <location>
        <position position="207"/>
    </location>
</feature>
<reference evidence="7" key="1">
    <citation type="submission" date="2018-05" db="EMBL/GenBank/DDBJ databases">
        <authorList>
            <person name="Strepis N."/>
        </authorList>
    </citation>
    <scope>NUCLEOTIDE SEQUENCE [LARGE SCALE GENOMIC DNA]</scope>
</reference>
<dbReference type="InterPro" id="IPR054542">
    <property type="entry name" value="Cys_met_metab_PP"/>
</dbReference>
<evidence type="ECO:0000256" key="3">
    <source>
        <dbReference type="ARBA" id="ARBA00022898"/>
    </source>
</evidence>